<dbReference type="InterPro" id="IPR004089">
    <property type="entry name" value="MCPsignal_dom"/>
</dbReference>
<dbReference type="PROSITE" id="PS50111">
    <property type="entry name" value="CHEMOTAXIS_TRANSDUC_2"/>
    <property type="match status" value="1"/>
</dbReference>
<keyword evidence="9" id="KW-1185">Reference proteome</keyword>
<dbReference type="PROSITE" id="PS50113">
    <property type="entry name" value="PAC"/>
    <property type="match status" value="1"/>
</dbReference>
<dbReference type="InterPro" id="IPR035965">
    <property type="entry name" value="PAS-like_dom_sf"/>
</dbReference>
<feature type="domain" description="HAMP" evidence="7">
    <location>
        <begin position="379"/>
        <end position="423"/>
    </location>
</feature>
<dbReference type="InterPro" id="IPR000014">
    <property type="entry name" value="PAS"/>
</dbReference>
<evidence type="ECO:0000256" key="2">
    <source>
        <dbReference type="ARBA" id="ARBA00029447"/>
    </source>
</evidence>
<keyword evidence="1" id="KW-0145">Chemotaxis</keyword>
<dbReference type="InterPro" id="IPR013655">
    <property type="entry name" value="PAS_fold_3"/>
</dbReference>
<dbReference type="SMART" id="SM00283">
    <property type="entry name" value="MA"/>
    <property type="match status" value="1"/>
</dbReference>
<dbReference type="SUPFAM" id="SSF55785">
    <property type="entry name" value="PYP-like sensor domain (PAS domain)"/>
    <property type="match status" value="3"/>
</dbReference>
<dbReference type="Pfam" id="PF00015">
    <property type="entry name" value="MCPsignal"/>
    <property type="match status" value="1"/>
</dbReference>
<evidence type="ECO:0000313" key="8">
    <source>
        <dbReference type="EMBL" id="SLN41292.1"/>
    </source>
</evidence>
<protein>
    <submittedName>
        <fullName evidence="8">Biofilm dispersion protein BdlA</fullName>
    </submittedName>
</protein>
<dbReference type="NCBIfam" id="TIGR00229">
    <property type="entry name" value="sensory_box"/>
    <property type="match status" value="3"/>
</dbReference>
<dbReference type="GO" id="GO:0004888">
    <property type="term" value="F:transmembrane signaling receptor activity"/>
    <property type="evidence" value="ECO:0007669"/>
    <property type="project" value="InterPro"/>
</dbReference>
<name>A0A1Y5SI01_9RHOB</name>
<dbReference type="PROSITE" id="PS50885">
    <property type="entry name" value="HAMP"/>
    <property type="match status" value="1"/>
</dbReference>
<dbReference type="Proteomes" id="UP000193862">
    <property type="component" value="Unassembled WGS sequence"/>
</dbReference>
<dbReference type="SUPFAM" id="SSF58104">
    <property type="entry name" value="Methyl-accepting chemotaxis protein (MCP) signaling domain"/>
    <property type="match status" value="1"/>
</dbReference>
<dbReference type="PRINTS" id="PR00260">
    <property type="entry name" value="CHEMTRNSDUCR"/>
</dbReference>
<dbReference type="CDD" id="cd00130">
    <property type="entry name" value="PAS"/>
    <property type="match status" value="3"/>
</dbReference>
<dbReference type="Pfam" id="PF08448">
    <property type="entry name" value="PAS_4"/>
    <property type="match status" value="1"/>
</dbReference>
<evidence type="ECO:0000259" key="7">
    <source>
        <dbReference type="PROSITE" id="PS50885"/>
    </source>
</evidence>
<dbReference type="PANTHER" id="PTHR43531:SF11">
    <property type="entry name" value="METHYL-ACCEPTING CHEMOTAXIS PROTEIN 3"/>
    <property type="match status" value="1"/>
</dbReference>
<dbReference type="EMBL" id="FWFS01000005">
    <property type="protein sequence ID" value="SLN41292.1"/>
    <property type="molecule type" value="Genomic_DNA"/>
</dbReference>
<sequence>MFLKRLTKRNDLNARMAADDLAAIKDAFATVITTPDGTITAVNDLFSKSCGYSCADLLGRNFSDLVRDKDKQEFARIWQALDLGKPNARIMPLLDRKTEEFWVDQKIIPVSRDGTNIDHIYICAHDITHYHLSRRDNRGKVDAVARSMAVIEFDQDGIILAANDIFCRTVGYSVDELVGKHHRILMLEGEANTAEYSAFWSRLAKGSSEKGQIKRRNKKGDIIWLEATYETILDPEVRPFKVVKYAFDITDSKNAAADAEGQITAIGKSQAVIEFKPDGTIVRANDLFCQAMGYDLSEIANKHHSMFVRDTEVSSADYKEFWHRLRAGERFADEFTRIGKGGREVTIRASYNPIYDAAGNVVKVVKFAVDTTIYRQATDALSRSLSALAEGDLTARVTVDLGEFDQLRVNFNAAITKLSQTMSRVVDSTLTIRGESAAIGQATTDLARRTEIQASTLAQSAAALETLLSSVKSVAGTAETVKSQSEDAQNYSDDATAVVEKAVHAMDEIETSAKQVASITSVIDDIAFQTNLLALNAGVEAARAGEAGRGFAVVASEVRALAQRSSEAAREIATLISTSGKQVSTGVNLVREAGGALTQIKQVVESIHSGIVQVAQSTKEQASGLGELNTAVTDLDQTTQHNAAMSEETNAASVSLLGNIKSMEAEVGFFSLMPMTDEDAQSFHPAKPSAGRNVA</sequence>
<evidence type="ECO:0000259" key="6">
    <source>
        <dbReference type="PROSITE" id="PS50113"/>
    </source>
</evidence>
<dbReference type="GO" id="GO:0006935">
    <property type="term" value="P:chemotaxis"/>
    <property type="evidence" value="ECO:0007669"/>
    <property type="project" value="UniProtKB-KW"/>
</dbReference>
<dbReference type="Gene3D" id="3.30.450.20">
    <property type="entry name" value="PAS domain"/>
    <property type="match status" value="3"/>
</dbReference>
<dbReference type="PANTHER" id="PTHR43531">
    <property type="entry name" value="PROTEIN ICFG"/>
    <property type="match status" value="1"/>
</dbReference>
<feature type="domain" description="Methyl-accepting transducer" evidence="4">
    <location>
        <begin position="428"/>
        <end position="657"/>
    </location>
</feature>
<feature type="domain" description="PAC" evidence="6">
    <location>
        <begin position="331"/>
        <end position="383"/>
    </location>
</feature>
<evidence type="ECO:0000313" key="9">
    <source>
        <dbReference type="Proteomes" id="UP000193862"/>
    </source>
</evidence>
<dbReference type="InterPro" id="IPR003660">
    <property type="entry name" value="HAMP_dom"/>
</dbReference>
<dbReference type="OrthoDB" id="9765776at2"/>
<dbReference type="Pfam" id="PF08447">
    <property type="entry name" value="PAS_3"/>
    <property type="match status" value="1"/>
</dbReference>
<keyword evidence="3" id="KW-0807">Transducer</keyword>
<evidence type="ECO:0000259" key="4">
    <source>
        <dbReference type="PROSITE" id="PS50111"/>
    </source>
</evidence>
<evidence type="ECO:0000256" key="1">
    <source>
        <dbReference type="ARBA" id="ARBA00022500"/>
    </source>
</evidence>
<evidence type="ECO:0000259" key="5">
    <source>
        <dbReference type="PROSITE" id="PS50112"/>
    </source>
</evidence>
<dbReference type="InterPro" id="IPR013656">
    <property type="entry name" value="PAS_4"/>
</dbReference>
<dbReference type="CDD" id="cd11386">
    <property type="entry name" value="MCP_signal"/>
    <property type="match status" value="1"/>
</dbReference>
<proteinExistence type="inferred from homology"/>
<feature type="domain" description="PAS" evidence="5">
    <location>
        <begin position="150"/>
        <end position="180"/>
    </location>
</feature>
<dbReference type="Pfam" id="PF13426">
    <property type="entry name" value="PAS_9"/>
    <property type="match status" value="1"/>
</dbReference>
<dbReference type="Gene3D" id="1.10.287.950">
    <property type="entry name" value="Methyl-accepting chemotaxis protein"/>
    <property type="match status" value="1"/>
</dbReference>
<dbReference type="PROSITE" id="PS50112">
    <property type="entry name" value="PAS"/>
    <property type="match status" value="1"/>
</dbReference>
<dbReference type="GO" id="GO:0007165">
    <property type="term" value="P:signal transduction"/>
    <property type="evidence" value="ECO:0007669"/>
    <property type="project" value="UniProtKB-KW"/>
</dbReference>
<dbReference type="GO" id="GO:0016020">
    <property type="term" value="C:membrane"/>
    <property type="evidence" value="ECO:0007669"/>
    <property type="project" value="InterPro"/>
</dbReference>
<comment type="similarity">
    <text evidence="2">Belongs to the methyl-accepting chemotaxis (MCP) protein family.</text>
</comment>
<gene>
    <name evidence="8" type="primary">bdlA</name>
    <name evidence="8" type="ORF">AQS8620_01584</name>
</gene>
<dbReference type="InterPro" id="IPR051310">
    <property type="entry name" value="MCP_chemotaxis"/>
</dbReference>
<accession>A0A1Y5SI01</accession>
<dbReference type="SMART" id="SM00091">
    <property type="entry name" value="PAS"/>
    <property type="match status" value="3"/>
</dbReference>
<organism evidence="8 9">
    <name type="scientific">Aquimixticola soesokkakensis</name>
    <dbReference type="NCBI Taxonomy" id="1519096"/>
    <lineage>
        <taxon>Bacteria</taxon>
        <taxon>Pseudomonadati</taxon>
        <taxon>Pseudomonadota</taxon>
        <taxon>Alphaproteobacteria</taxon>
        <taxon>Rhodobacterales</taxon>
        <taxon>Paracoccaceae</taxon>
        <taxon>Aquimixticola</taxon>
    </lineage>
</organism>
<evidence type="ECO:0000256" key="3">
    <source>
        <dbReference type="PROSITE-ProRule" id="PRU00284"/>
    </source>
</evidence>
<dbReference type="InterPro" id="IPR004090">
    <property type="entry name" value="Chemotax_Me-accpt_rcpt"/>
</dbReference>
<dbReference type="AlphaFoldDB" id="A0A1Y5SI01"/>
<reference evidence="8 9" key="1">
    <citation type="submission" date="2017-03" db="EMBL/GenBank/DDBJ databases">
        <authorList>
            <person name="Afonso C.L."/>
            <person name="Miller P.J."/>
            <person name="Scott M.A."/>
            <person name="Spackman E."/>
            <person name="Goraichik I."/>
            <person name="Dimitrov K.M."/>
            <person name="Suarez D.L."/>
            <person name="Swayne D.E."/>
        </authorList>
    </citation>
    <scope>NUCLEOTIDE SEQUENCE [LARGE SCALE GENOMIC DNA]</scope>
    <source>
        <strain evidence="8 9">CECT 8620</strain>
    </source>
</reference>
<dbReference type="InterPro" id="IPR000700">
    <property type="entry name" value="PAS-assoc_C"/>
</dbReference>